<dbReference type="FunFam" id="2.40.10.10:FF:000077">
    <property type="entry name" value="Predicted protein"/>
    <property type="match status" value="1"/>
</dbReference>
<accession>A0A9P0LNI0</accession>
<dbReference type="GO" id="GO:0006508">
    <property type="term" value="P:proteolysis"/>
    <property type="evidence" value="ECO:0007669"/>
    <property type="project" value="UniProtKB-KW"/>
</dbReference>
<reference evidence="11" key="1">
    <citation type="submission" date="2022-03" db="EMBL/GenBank/DDBJ databases">
        <authorList>
            <person name="Sayadi A."/>
        </authorList>
    </citation>
    <scope>NUCLEOTIDE SEQUENCE</scope>
</reference>
<dbReference type="PANTHER" id="PTHR24276">
    <property type="entry name" value="POLYSERASE-RELATED"/>
    <property type="match status" value="1"/>
</dbReference>
<feature type="domain" description="Peptidase S1" evidence="10">
    <location>
        <begin position="59"/>
        <end position="282"/>
    </location>
</feature>
<dbReference type="SMART" id="SM00020">
    <property type="entry name" value="Tryp_SPc"/>
    <property type="match status" value="1"/>
</dbReference>
<organism evidence="11 12">
    <name type="scientific">Acanthoscelides obtectus</name>
    <name type="common">Bean weevil</name>
    <name type="synonym">Bruchus obtectus</name>
    <dbReference type="NCBI Taxonomy" id="200917"/>
    <lineage>
        <taxon>Eukaryota</taxon>
        <taxon>Metazoa</taxon>
        <taxon>Ecdysozoa</taxon>
        <taxon>Arthropoda</taxon>
        <taxon>Hexapoda</taxon>
        <taxon>Insecta</taxon>
        <taxon>Pterygota</taxon>
        <taxon>Neoptera</taxon>
        <taxon>Endopterygota</taxon>
        <taxon>Coleoptera</taxon>
        <taxon>Polyphaga</taxon>
        <taxon>Cucujiformia</taxon>
        <taxon>Chrysomeloidea</taxon>
        <taxon>Chrysomelidae</taxon>
        <taxon>Bruchinae</taxon>
        <taxon>Bruchini</taxon>
        <taxon>Acanthoscelides</taxon>
    </lineage>
</organism>
<evidence type="ECO:0000256" key="6">
    <source>
        <dbReference type="ARBA" id="ARBA00023145"/>
    </source>
</evidence>
<evidence type="ECO:0000256" key="5">
    <source>
        <dbReference type="ARBA" id="ARBA00022825"/>
    </source>
</evidence>
<dbReference type="Pfam" id="PF00089">
    <property type="entry name" value="Trypsin"/>
    <property type="match status" value="1"/>
</dbReference>
<evidence type="ECO:0000259" key="10">
    <source>
        <dbReference type="PROSITE" id="PS50240"/>
    </source>
</evidence>
<evidence type="ECO:0000256" key="1">
    <source>
        <dbReference type="ARBA" id="ARBA00007664"/>
    </source>
</evidence>
<evidence type="ECO:0000256" key="9">
    <source>
        <dbReference type="SAM" id="SignalP"/>
    </source>
</evidence>
<evidence type="ECO:0000256" key="4">
    <source>
        <dbReference type="ARBA" id="ARBA00022801"/>
    </source>
</evidence>
<feature type="chain" id="PRO_5040385872" description="Peptidase S1 domain-containing protein" evidence="9">
    <location>
        <begin position="27"/>
        <end position="283"/>
    </location>
</feature>
<dbReference type="PROSITE" id="PS00135">
    <property type="entry name" value="TRYPSIN_SER"/>
    <property type="match status" value="1"/>
</dbReference>
<dbReference type="InterPro" id="IPR009003">
    <property type="entry name" value="Peptidase_S1_PA"/>
</dbReference>
<keyword evidence="12" id="KW-1185">Reference proteome</keyword>
<dbReference type="PANTHER" id="PTHR24276:SF91">
    <property type="entry name" value="AT26814P-RELATED"/>
    <property type="match status" value="1"/>
</dbReference>
<comment type="similarity">
    <text evidence="1">Belongs to the peptidase S1 family.</text>
</comment>
<dbReference type="OrthoDB" id="10051896at2759"/>
<dbReference type="InterPro" id="IPR043504">
    <property type="entry name" value="Peptidase_S1_PA_chymotrypsin"/>
</dbReference>
<proteinExistence type="inferred from homology"/>
<dbReference type="PROSITE" id="PS50240">
    <property type="entry name" value="TRYPSIN_DOM"/>
    <property type="match status" value="1"/>
</dbReference>
<keyword evidence="6" id="KW-0865">Zymogen</keyword>
<name>A0A9P0LNI0_ACAOB</name>
<evidence type="ECO:0000256" key="2">
    <source>
        <dbReference type="ARBA" id="ARBA00022670"/>
    </source>
</evidence>
<sequence length="283" mass="29862">MTSAGVFKMSAATVLAIVATFSVTTGYGKPLNETHVSANTANGEDYTLQGRLFNESLTIVGGHDAEISDYPYQVSVQSFGKHSCGGSILDESFILTAAHCLIGESKRSITVRVGSSYRNKDGKVFNVIKLFRHPEFDEETYNYDIAILQLSGAVEFGAGVRKVALPSPGTIISDGTAASATGWGRLYDEGPLSDILQVVDLPTIKKDSCESYYSGHLSDTMFCAGYEQGGKDTCVGDSGGPLVVSGILIGITSWGGVCAAPGNPGVYTNVPVLRKYIDSIVSA</sequence>
<keyword evidence="2 8" id="KW-0645">Protease</keyword>
<keyword evidence="4 8" id="KW-0378">Hydrolase</keyword>
<dbReference type="Proteomes" id="UP001152888">
    <property type="component" value="Unassembled WGS sequence"/>
</dbReference>
<gene>
    <name evidence="11" type="ORF">ACAOBT_LOCUS23223</name>
</gene>
<dbReference type="InterPro" id="IPR001254">
    <property type="entry name" value="Trypsin_dom"/>
</dbReference>
<dbReference type="GO" id="GO:0004252">
    <property type="term" value="F:serine-type endopeptidase activity"/>
    <property type="evidence" value="ECO:0007669"/>
    <property type="project" value="InterPro"/>
</dbReference>
<dbReference type="AlphaFoldDB" id="A0A9P0LNI0"/>
<dbReference type="PROSITE" id="PS00134">
    <property type="entry name" value="TRYPSIN_HIS"/>
    <property type="match status" value="1"/>
</dbReference>
<dbReference type="InterPro" id="IPR033116">
    <property type="entry name" value="TRYPSIN_SER"/>
</dbReference>
<keyword evidence="7" id="KW-1015">Disulfide bond</keyword>
<dbReference type="CDD" id="cd00190">
    <property type="entry name" value="Tryp_SPc"/>
    <property type="match status" value="1"/>
</dbReference>
<feature type="signal peptide" evidence="9">
    <location>
        <begin position="1"/>
        <end position="26"/>
    </location>
</feature>
<evidence type="ECO:0000256" key="7">
    <source>
        <dbReference type="ARBA" id="ARBA00023157"/>
    </source>
</evidence>
<comment type="caution">
    <text evidence="11">The sequence shown here is derived from an EMBL/GenBank/DDBJ whole genome shotgun (WGS) entry which is preliminary data.</text>
</comment>
<keyword evidence="5 8" id="KW-0720">Serine protease</keyword>
<dbReference type="InterPro" id="IPR050430">
    <property type="entry name" value="Peptidase_S1"/>
</dbReference>
<keyword evidence="3 9" id="KW-0732">Signal</keyword>
<dbReference type="InterPro" id="IPR018114">
    <property type="entry name" value="TRYPSIN_HIS"/>
</dbReference>
<dbReference type="PRINTS" id="PR00722">
    <property type="entry name" value="CHYMOTRYPSIN"/>
</dbReference>
<dbReference type="InterPro" id="IPR001314">
    <property type="entry name" value="Peptidase_S1A"/>
</dbReference>
<protein>
    <recommendedName>
        <fullName evidence="10">Peptidase S1 domain-containing protein</fullName>
    </recommendedName>
</protein>
<evidence type="ECO:0000256" key="3">
    <source>
        <dbReference type="ARBA" id="ARBA00022729"/>
    </source>
</evidence>
<dbReference type="Gene3D" id="2.40.10.10">
    <property type="entry name" value="Trypsin-like serine proteases"/>
    <property type="match status" value="1"/>
</dbReference>
<evidence type="ECO:0000313" key="11">
    <source>
        <dbReference type="EMBL" id="CAH1996465.1"/>
    </source>
</evidence>
<evidence type="ECO:0000256" key="8">
    <source>
        <dbReference type="RuleBase" id="RU363034"/>
    </source>
</evidence>
<dbReference type="SUPFAM" id="SSF50494">
    <property type="entry name" value="Trypsin-like serine proteases"/>
    <property type="match status" value="1"/>
</dbReference>
<evidence type="ECO:0000313" key="12">
    <source>
        <dbReference type="Proteomes" id="UP001152888"/>
    </source>
</evidence>
<dbReference type="EMBL" id="CAKOFQ010007260">
    <property type="protein sequence ID" value="CAH1996465.1"/>
    <property type="molecule type" value="Genomic_DNA"/>
</dbReference>